<keyword evidence="1" id="KW-1133">Transmembrane helix</keyword>
<proteinExistence type="predicted"/>
<keyword evidence="1" id="KW-0472">Membrane</keyword>
<organism evidence="2">
    <name type="scientific">Anguilla anguilla</name>
    <name type="common">European freshwater eel</name>
    <name type="synonym">Muraena anguilla</name>
    <dbReference type="NCBI Taxonomy" id="7936"/>
    <lineage>
        <taxon>Eukaryota</taxon>
        <taxon>Metazoa</taxon>
        <taxon>Chordata</taxon>
        <taxon>Craniata</taxon>
        <taxon>Vertebrata</taxon>
        <taxon>Euteleostomi</taxon>
        <taxon>Actinopterygii</taxon>
        <taxon>Neopterygii</taxon>
        <taxon>Teleostei</taxon>
        <taxon>Anguilliformes</taxon>
        <taxon>Anguillidae</taxon>
        <taxon>Anguilla</taxon>
    </lineage>
</organism>
<dbReference type="EMBL" id="GBXM01002520">
    <property type="protein sequence ID" value="JAI06058.1"/>
    <property type="molecule type" value="Transcribed_RNA"/>
</dbReference>
<evidence type="ECO:0000256" key="1">
    <source>
        <dbReference type="SAM" id="Phobius"/>
    </source>
</evidence>
<name>A0A0E9XTJ4_ANGAN</name>
<evidence type="ECO:0000313" key="2">
    <source>
        <dbReference type="EMBL" id="JAI06058.1"/>
    </source>
</evidence>
<sequence length="54" mass="6272">MVHLSLILLKKGLLFFTLITFLYTVSEYTIFYTIFITFIKVGVTEGSYQLIMCP</sequence>
<protein>
    <submittedName>
        <fullName evidence="2">Uncharacterized protein</fullName>
    </submittedName>
</protein>
<reference evidence="2" key="2">
    <citation type="journal article" date="2015" name="Fish Shellfish Immunol.">
        <title>Early steps in the European eel (Anguilla anguilla)-Vibrio vulnificus interaction in the gills: Role of the RtxA13 toxin.</title>
        <authorList>
            <person name="Callol A."/>
            <person name="Pajuelo D."/>
            <person name="Ebbesson L."/>
            <person name="Teles M."/>
            <person name="MacKenzie S."/>
            <person name="Amaro C."/>
        </authorList>
    </citation>
    <scope>NUCLEOTIDE SEQUENCE</scope>
</reference>
<dbReference type="AlphaFoldDB" id="A0A0E9XTJ4"/>
<reference evidence="2" key="1">
    <citation type="submission" date="2014-11" db="EMBL/GenBank/DDBJ databases">
        <authorList>
            <person name="Amaro Gonzalez C."/>
        </authorList>
    </citation>
    <scope>NUCLEOTIDE SEQUENCE</scope>
</reference>
<keyword evidence="1" id="KW-0812">Transmembrane</keyword>
<feature type="transmembrane region" description="Helical" evidence="1">
    <location>
        <begin position="12"/>
        <end position="39"/>
    </location>
</feature>
<accession>A0A0E9XTJ4</accession>